<evidence type="ECO:0000256" key="1">
    <source>
        <dbReference type="PROSITE-ProRule" id="PRU00076"/>
    </source>
</evidence>
<keyword evidence="1" id="KW-0245">EGF-like domain</keyword>
<dbReference type="SMART" id="SM00181">
    <property type="entry name" value="EGF"/>
    <property type="match status" value="1"/>
</dbReference>
<dbReference type="Proteomes" id="UP000821837">
    <property type="component" value="Chromosome 10"/>
</dbReference>
<dbReference type="InterPro" id="IPR000742">
    <property type="entry name" value="EGF"/>
</dbReference>
<name>A0A9D4T861_RHISA</name>
<feature type="domain" description="EGF-like" evidence="2">
    <location>
        <begin position="153"/>
        <end position="185"/>
    </location>
</feature>
<feature type="disulfide bond" evidence="1">
    <location>
        <begin position="175"/>
        <end position="184"/>
    </location>
</feature>
<reference evidence="3" key="2">
    <citation type="submission" date="2021-09" db="EMBL/GenBank/DDBJ databases">
        <authorList>
            <person name="Jia N."/>
            <person name="Wang J."/>
            <person name="Shi W."/>
            <person name="Du L."/>
            <person name="Sun Y."/>
            <person name="Zhan W."/>
            <person name="Jiang J."/>
            <person name="Wang Q."/>
            <person name="Zhang B."/>
            <person name="Ji P."/>
            <person name="Sakyi L.B."/>
            <person name="Cui X."/>
            <person name="Yuan T."/>
            <person name="Jiang B."/>
            <person name="Yang W."/>
            <person name="Lam T.T.-Y."/>
            <person name="Chang Q."/>
            <person name="Ding S."/>
            <person name="Wang X."/>
            <person name="Zhu J."/>
            <person name="Ruan X."/>
            <person name="Zhao L."/>
            <person name="Wei J."/>
            <person name="Que T."/>
            <person name="Du C."/>
            <person name="Cheng J."/>
            <person name="Dai P."/>
            <person name="Han X."/>
            <person name="Huang E."/>
            <person name="Gao Y."/>
            <person name="Liu J."/>
            <person name="Shao H."/>
            <person name="Ye R."/>
            <person name="Li L."/>
            <person name="Wei W."/>
            <person name="Wang X."/>
            <person name="Wang C."/>
            <person name="Huo Q."/>
            <person name="Li W."/>
            <person name="Guo W."/>
            <person name="Chen H."/>
            <person name="Chen S."/>
            <person name="Zhou L."/>
            <person name="Zhou L."/>
            <person name="Ni X."/>
            <person name="Tian J."/>
            <person name="Zhou Y."/>
            <person name="Sheng Y."/>
            <person name="Liu T."/>
            <person name="Pan Y."/>
            <person name="Xia L."/>
            <person name="Li J."/>
            <person name="Zhao F."/>
            <person name="Cao W."/>
        </authorList>
    </citation>
    <scope>NUCLEOTIDE SEQUENCE</scope>
    <source>
        <strain evidence="3">Rsan-2018</strain>
        <tissue evidence="3">Larvae</tissue>
    </source>
</reference>
<sequence>MQRFHVDTTAGAQEVPRLFFSDAPAARPASKPCRVAVPRLHRLGSGCGGPGGQLPLPAGVTFCATCGVAVHFRRHYHGYLHVAGKKAAVEKEAKTKRASGAPAPLGQRCDADLAALCRRRLGGKSPVCGTVDRAADAITANQRQASDRGRRGRPALCYPQCMNGGTCVAPGVCDCAVGYQGPHCEGGESLAFGQ</sequence>
<accession>A0A9D4T861</accession>
<keyword evidence="4" id="KW-1185">Reference proteome</keyword>
<dbReference type="PROSITE" id="PS00022">
    <property type="entry name" value="EGF_1"/>
    <property type="match status" value="1"/>
</dbReference>
<feature type="disulfide bond" evidence="1">
    <location>
        <begin position="157"/>
        <end position="167"/>
    </location>
</feature>
<evidence type="ECO:0000313" key="4">
    <source>
        <dbReference type="Proteomes" id="UP000821837"/>
    </source>
</evidence>
<comment type="caution">
    <text evidence="3">The sequence shown here is derived from an EMBL/GenBank/DDBJ whole genome shotgun (WGS) entry which is preliminary data.</text>
</comment>
<reference evidence="3" key="1">
    <citation type="journal article" date="2020" name="Cell">
        <title>Large-Scale Comparative Analyses of Tick Genomes Elucidate Their Genetic Diversity and Vector Capacities.</title>
        <authorList>
            <consortium name="Tick Genome and Microbiome Consortium (TIGMIC)"/>
            <person name="Jia N."/>
            <person name="Wang J."/>
            <person name="Shi W."/>
            <person name="Du L."/>
            <person name="Sun Y."/>
            <person name="Zhan W."/>
            <person name="Jiang J.F."/>
            <person name="Wang Q."/>
            <person name="Zhang B."/>
            <person name="Ji P."/>
            <person name="Bell-Sakyi L."/>
            <person name="Cui X.M."/>
            <person name="Yuan T.T."/>
            <person name="Jiang B.G."/>
            <person name="Yang W.F."/>
            <person name="Lam T.T."/>
            <person name="Chang Q.C."/>
            <person name="Ding S.J."/>
            <person name="Wang X.J."/>
            <person name="Zhu J.G."/>
            <person name="Ruan X.D."/>
            <person name="Zhao L."/>
            <person name="Wei J.T."/>
            <person name="Ye R.Z."/>
            <person name="Que T.C."/>
            <person name="Du C.H."/>
            <person name="Zhou Y.H."/>
            <person name="Cheng J.X."/>
            <person name="Dai P.F."/>
            <person name="Guo W.B."/>
            <person name="Han X.H."/>
            <person name="Huang E.J."/>
            <person name="Li L.F."/>
            <person name="Wei W."/>
            <person name="Gao Y.C."/>
            <person name="Liu J.Z."/>
            <person name="Shao H.Z."/>
            <person name="Wang X."/>
            <person name="Wang C.C."/>
            <person name="Yang T.C."/>
            <person name="Huo Q.B."/>
            <person name="Li W."/>
            <person name="Chen H.Y."/>
            <person name="Chen S.E."/>
            <person name="Zhou L.G."/>
            <person name="Ni X.B."/>
            <person name="Tian J.H."/>
            <person name="Sheng Y."/>
            <person name="Liu T."/>
            <person name="Pan Y.S."/>
            <person name="Xia L.Y."/>
            <person name="Li J."/>
            <person name="Zhao F."/>
            <person name="Cao W.C."/>
        </authorList>
    </citation>
    <scope>NUCLEOTIDE SEQUENCE</scope>
    <source>
        <strain evidence="3">Rsan-2018</strain>
    </source>
</reference>
<organism evidence="3 4">
    <name type="scientific">Rhipicephalus sanguineus</name>
    <name type="common">Brown dog tick</name>
    <name type="synonym">Ixodes sanguineus</name>
    <dbReference type="NCBI Taxonomy" id="34632"/>
    <lineage>
        <taxon>Eukaryota</taxon>
        <taxon>Metazoa</taxon>
        <taxon>Ecdysozoa</taxon>
        <taxon>Arthropoda</taxon>
        <taxon>Chelicerata</taxon>
        <taxon>Arachnida</taxon>
        <taxon>Acari</taxon>
        <taxon>Parasitiformes</taxon>
        <taxon>Ixodida</taxon>
        <taxon>Ixodoidea</taxon>
        <taxon>Ixodidae</taxon>
        <taxon>Rhipicephalinae</taxon>
        <taxon>Rhipicephalus</taxon>
        <taxon>Rhipicephalus</taxon>
    </lineage>
</organism>
<evidence type="ECO:0000259" key="2">
    <source>
        <dbReference type="PROSITE" id="PS50026"/>
    </source>
</evidence>
<dbReference type="Gene3D" id="2.10.25.10">
    <property type="entry name" value="Laminin"/>
    <property type="match status" value="1"/>
</dbReference>
<comment type="caution">
    <text evidence="1">Lacks conserved residue(s) required for the propagation of feature annotation.</text>
</comment>
<dbReference type="AlphaFoldDB" id="A0A9D4T861"/>
<keyword evidence="1" id="KW-1015">Disulfide bond</keyword>
<protein>
    <recommendedName>
        <fullName evidence="2">EGF-like domain-containing protein</fullName>
    </recommendedName>
</protein>
<gene>
    <name evidence="3" type="ORF">HPB52_021492</name>
</gene>
<dbReference type="Pfam" id="PF00008">
    <property type="entry name" value="EGF"/>
    <property type="match status" value="1"/>
</dbReference>
<dbReference type="PROSITE" id="PS01186">
    <property type="entry name" value="EGF_2"/>
    <property type="match status" value="1"/>
</dbReference>
<dbReference type="EMBL" id="JABSTV010001246">
    <property type="protein sequence ID" value="KAH7976915.1"/>
    <property type="molecule type" value="Genomic_DNA"/>
</dbReference>
<dbReference type="CDD" id="cd00054">
    <property type="entry name" value="EGF_CA"/>
    <property type="match status" value="1"/>
</dbReference>
<dbReference type="SUPFAM" id="SSF57196">
    <property type="entry name" value="EGF/Laminin"/>
    <property type="match status" value="1"/>
</dbReference>
<dbReference type="PROSITE" id="PS50026">
    <property type="entry name" value="EGF_3"/>
    <property type="match status" value="1"/>
</dbReference>
<proteinExistence type="predicted"/>
<evidence type="ECO:0000313" key="3">
    <source>
        <dbReference type="EMBL" id="KAH7976915.1"/>
    </source>
</evidence>